<feature type="binding site" evidence="4">
    <location>
        <begin position="127"/>
        <end position="130"/>
    </location>
    <ligand>
        <name>(6R)-10-formyltetrahydrofolate</name>
        <dbReference type="ChEBI" id="CHEBI:195366"/>
    </ligand>
</feature>
<dbReference type="GO" id="GO:0004644">
    <property type="term" value="F:phosphoribosylglycinamide formyltransferase activity"/>
    <property type="evidence" value="ECO:0007669"/>
    <property type="project" value="UniProtKB-UniRule"/>
</dbReference>
<evidence type="ECO:0000256" key="4">
    <source>
        <dbReference type="HAMAP-Rule" id="MF_01930"/>
    </source>
</evidence>
<dbReference type="Gene3D" id="3.40.50.170">
    <property type="entry name" value="Formyl transferase, N-terminal domain"/>
    <property type="match status" value="1"/>
</dbReference>
<evidence type="ECO:0000259" key="6">
    <source>
        <dbReference type="Pfam" id="PF00551"/>
    </source>
</evidence>
<dbReference type="GO" id="GO:0006189">
    <property type="term" value="P:'de novo' IMP biosynthetic process"/>
    <property type="evidence" value="ECO:0007669"/>
    <property type="project" value="UniProtKB-UniRule"/>
</dbReference>
<dbReference type="PANTHER" id="PTHR43369">
    <property type="entry name" value="PHOSPHORIBOSYLGLYCINAMIDE FORMYLTRANSFERASE"/>
    <property type="match status" value="1"/>
</dbReference>
<sequence>MLKLAVLISGGGSNLKALLDAAADPAYPARVVAVGSDTDAAGLAHAEAAGVPTFIVRPRDYATREEWGQALAAAIREHGVSGVSAPGPASGPGSASGAGSASGPTSDPDPVRDAAREPGLVVSAGLMRILPAGFVRAFSPNLINTHPALLPLFPGAHAVRDALVAGATETGVTVHVIDEGVDTGPALRRAAVQVRPGETEEELHERIKQLERPLLVETVREIAAGELDLRIAASGAVDETDHRRDRSPETDHSTPCKERTRWQ</sequence>
<keyword evidence="2 4" id="KW-0808">Transferase</keyword>
<feature type="region of interest" description="Disordered" evidence="5">
    <location>
        <begin position="236"/>
        <end position="263"/>
    </location>
</feature>
<feature type="site" description="Raises pKa of active site His" evidence="4">
    <location>
        <position position="182"/>
    </location>
</feature>
<feature type="region of interest" description="Disordered" evidence="5">
    <location>
        <begin position="82"/>
        <end position="114"/>
    </location>
</feature>
<accession>A0A934Q8C5</accession>
<dbReference type="InterPro" id="IPR002376">
    <property type="entry name" value="Formyl_transf_N"/>
</dbReference>
<evidence type="ECO:0000313" key="8">
    <source>
        <dbReference type="Proteomes" id="UP000608530"/>
    </source>
</evidence>
<gene>
    <name evidence="4" type="primary">purN</name>
    <name evidence="7" type="ORF">JD276_11690</name>
</gene>
<dbReference type="InterPro" id="IPR036477">
    <property type="entry name" value="Formyl_transf_N_sf"/>
</dbReference>
<feature type="binding site" evidence="4">
    <location>
        <position position="144"/>
    </location>
    <ligand>
        <name>(6R)-10-formyltetrahydrofolate</name>
        <dbReference type="ChEBI" id="CHEBI:195366"/>
    </ligand>
</feature>
<dbReference type="GO" id="GO:0005829">
    <property type="term" value="C:cytosol"/>
    <property type="evidence" value="ECO:0007669"/>
    <property type="project" value="TreeGrafter"/>
</dbReference>
<evidence type="ECO:0000256" key="1">
    <source>
        <dbReference type="ARBA" id="ARBA00005054"/>
    </source>
</evidence>
<name>A0A934Q8C5_9MICO</name>
<keyword evidence="3 4" id="KW-0658">Purine biosynthesis</keyword>
<evidence type="ECO:0000313" key="7">
    <source>
        <dbReference type="EMBL" id="MBK0419696.1"/>
    </source>
</evidence>
<feature type="active site" description="Proton donor" evidence="4">
    <location>
        <position position="146"/>
    </location>
</feature>
<evidence type="ECO:0000256" key="2">
    <source>
        <dbReference type="ARBA" id="ARBA00022679"/>
    </source>
</evidence>
<dbReference type="EC" id="2.1.2.2" evidence="4"/>
<dbReference type="InterPro" id="IPR004607">
    <property type="entry name" value="GART"/>
</dbReference>
<reference evidence="7" key="1">
    <citation type="submission" date="2020-12" db="EMBL/GenBank/DDBJ databases">
        <title>Leucobacter sp. CAS1, isolated from Chromium sludge.</title>
        <authorList>
            <person name="Xu Z."/>
        </authorList>
    </citation>
    <scope>NUCLEOTIDE SEQUENCE</scope>
    <source>
        <strain evidence="7">CSA1</strain>
    </source>
</reference>
<organism evidence="7 8">
    <name type="scientific">Leucobacter chromiisoli</name>
    <dbReference type="NCBI Taxonomy" id="2796471"/>
    <lineage>
        <taxon>Bacteria</taxon>
        <taxon>Bacillati</taxon>
        <taxon>Actinomycetota</taxon>
        <taxon>Actinomycetes</taxon>
        <taxon>Micrococcales</taxon>
        <taxon>Microbacteriaceae</taxon>
        <taxon>Leucobacter</taxon>
    </lineage>
</organism>
<dbReference type="SUPFAM" id="SSF53328">
    <property type="entry name" value="Formyltransferase"/>
    <property type="match status" value="1"/>
</dbReference>
<evidence type="ECO:0000256" key="5">
    <source>
        <dbReference type="SAM" id="MobiDB-lite"/>
    </source>
</evidence>
<dbReference type="AlphaFoldDB" id="A0A934Q8C5"/>
<keyword evidence="8" id="KW-1185">Reference proteome</keyword>
<dbReference type="Pfam" id="PF00551">
    <property type="entry name" value="Formyl_trans_N"/>
    <property type="match status" value="2"/>
</dbReference>
<comment type="catalytic activity">
    <reaction evidence="4">
        <text>N(1)-(5-phospho-beta-D-ribosyl)glycinamide + (6R)-10-formyltetrahydrofolate = N(2)-formyl-N(1)-(5-phospho-beta-D-ribosyl)glycinamide + (6S)-5,6,7,8-tetrahydrofolate + H(+)</text>
        <dbReference type="Rhea" id="RHEA:15053"/>
        <dbReference type="ChEBI" id="CHEBI:15378"/>
        <dbReference type="ChEBI" id="CHEBI:57453"/>
        <dbReference type="ChEBI" id="CHEBI:143788"/>
        <dbReference type="ChEBI" id="CHEBI:147286"/>
        <dbReference type="ChEBI" id="CHEBI:195366"/>
        <dbReference type="EC" id="2.1.2.2"/>
    </reaction>
</comment>
<feature type="domain" description="Formyl transferase N-terminal" evidence="6">
    <location>
        <begin position="116"/>
        <end position="219"/>
    </location>
</feature>
<comment type="pathway">
    <text evidence="1 4">Purine metabolism; IMP biosynthesis via de novo pathway; N(2)-formyl-N(1)-(5-phospho-D-ribosyl)glycinamide from N(1)-(5-phospho-D-ribosyl)glycinamide (10-formyl THF route): step 1/1.</text>
</comment>
<comment type="similarity">
    <text evidence="4">Belongs to the GART family.</text>
</comment>
<comment type="function">
    <text evidence="4">Catalyzes the transfer of a formyl group from 10-formyltetrahydrofolate to 5-phospho-ribosyl-glycinamide (GAR), producing 5-phospho-ribosyl-N-formylglycinamide (FGAR) and tetrahydrofolate.</text>
</comment>
<dbReference type="HAMAP" id="MF_01930">
    <property type="entry name" value="PurN"/>
    <property type="match status" value="1"/>
</dbReference>
<feature type="binding site" evidence="4">
    <location>
        <begin position="12"/>
        <end position="14"/>
    </location>
    <ligand>
        <name>N(1)-(5-phospho-beta-D-ribosyl)glycinamide</name>
        <dbReference type="ChEBI" id="CHEBI:143788"/>
    </ligand>
</feature>
<feature type="binding site" evidence="4">
    <location>
        <position position="64"/>
    </location>
    <ligand>
        <name>(6R)-10-formyltetrahydrofolate</name>
        <dbReference type="ChEBI" id="CHEBI:195366"/>
    </ligand>
</feature>
<proteinExistence type="inferred from homology"/>
<dbReference type="EMBL" id="JAEHOH010000015">
    <property type="protein sequence ID" value="MBK0419696.1"/>
    <property type="molecule type" value="Genomic_DNA"/>
</dbReference>
<feature type="compositionally biased region" description="Low complexity" evidence="5">
    <location>
        <begin position="82"/>
        <end position="104"/>
    </location>
</feature>
<evidence type="ECO:0000256" key="3">
    <source>
        <dbReference type="ARBA" id="ARBA00022755"/>
    </source>
</evidence>
<feature type="domain" description="Formyl transferase N-terminal" evidence="6">
    <location>
        <begin position="3"/>
        <end position="80"/>
    </location>
</feature>
<dbReference type="Proteomes" id="UP000608530">
    <property type="component" value="Unassembled WGS sequence"/>
</dbReference>
<feature type="compositionally biased region" description="Basic and acidic residues" evidence="5">
    <location>
        <begin position="239"/>
        <end position="263"/>
    </location>
</feature>
<protein>
    <recommendedName>
        <fullName evidence="4">Phosphoribosylglycinamide formyltransferase</fullName>
        <ecNumber evidence="4">2.1.2.2</ecNumber>
    </recommendedName>
    <alternativeName>
        <fullName evidence="4">5'-phosphoribosylglycinamide transformylase</fullName>
    </alternativeName>
    <alternativeName>
        <fullName evidence="4">GAR transformylase</fullName>
        <shortName evidence="4">GART</shortName>
    </alternativeName>
</protein>
<dbReference type="RefSeq" id="WP_200115835.1">
    <property type="nucleotide sequence ID" value="NZ_JAEHOH010000015.1"/>
</dbReference>
<dbReference type="PANTHER" id="PTHR43369:SF2">
    <property type="entry name" value="PHOSPHORIBOSYLGLYCINAMIDE FORMYLTRANSFERASE"/>
    <property type="match status" value="1"/>
</dbReference>
<comment type="caution">
    <text evidence="7">The sequence shown here is derived from an EMBL/GenBank/DDBJ whole genome shotgun (WGS) entry which is preliminary data.</text>
</comment>